<keyword evidence="9 18" id="KW-0630">Potassium</keyword>
<comment type="caution">
    <text evidence="18">Lacks conserved residue(s) required for the propagation of feature annotation.</text>
</comment>
<dbReference type="Proteomes" id="UP000048926">
    <property type="component" value="Unassembled WGS sequence"/>
</dbReference>
<comment type="similarity">
    <text evidence="18">Belongs to the NnrE/AIBP family.</text>
</comment>
<evidence type="ECO:0000259" key="21">
    <source>
        <dbReference type="PROSITE" id="PS51385"/>
    </source>
</evidence>
<evidence type="ECO:0000256" key="8">
    <source>
        <dbReference type="ARBA" id="ARBA00022857"/>
    </source>
</evidence>
<organism evidence="22 23">
    <name type="scientific">Roseibium aggregatum</name>
    <dbReference type="NCBI Taxonomy" id="187304"/>
    <lineage>
        <taxon>Bacteria</taxon>
        <taxon>Pseudomonadati</taxon>
        <taxon>Pseudomonadota</taxon>
        <taxon>Alphaproteobacteria</taxon>
        <taxon>Hyphomicrobiales</taxon>
        <taxon>Stappiaceae</taxon>
        <taxon>Roseibium</taxon>
    </lineage>
</organism>
<gene>
    <name evidence="22" type="primary">nnr</name>
    <name evidence="17" type="synonym">nnrD</name>
    <name evidence="18" type="synonym">nnrE</name>
    <name evidence="22" type="ORF">LAL4801_00948</name>
</gene>
<dbReference type="RefSeq" id="WP_055654537.1">
    <property type="nucleotide sequence ID" value="NZ_CXST01000001.1"/>
</dbReference>
<dbReference type="PANTHER" id="PTHR12592">
    <property type="entry name" value="ATP-DEPENDENT (S)-NAD(P)H-HYDRATE DEHYDRATASE FAMILY MEMBER"/>
    <property type="match status" value="1"/>
</dbReference>
<keyword evidence="13" id="KW-0511">Multifunctional enzyme</keyword>
<evidence type="ECO:0000256" key="1">
    <source>
        <dbReference type="ARBA" id="ARBA00000013"/>
    </source>
</evidence>
<evidence type="ECO:0000256" key="9">
    <source>
        <dbReference type="ARBA" id="ARBA00022958"/>
    </source>
</evidence>
<dbReference type="NCBIfam" id="TIGR00196">
    <property type="entry name" value="yjeF_cterm"/>
    <property type="match status" value="1"/>
</dbReference>
<feature type="binding site" evidence="17">
    <location>
        <position position="387"/>
    </location>
    <ligand>
        <name>(6S)-NADPHX</name>
        <dbReference type="ChEBI" id="CHEBI:64076"/>
    </ligand>
</feature>
<keyword evidence="5 18" id="KW-0479">Metal-binding</keyword>
<dbReference type="EC" id="5.1.99.6" evidence="19"/>
<feature type="binding site" evidence="18">
    <location>
        <position position="168"/>
    </location>
    <ligand>
        <name>(6S)-NADPHX</name>
        <dbReference type="ChEBI" id="CHEBI:64076"/>
    </ligand>
</feature>
<dbReference type="PIRSF" id="PIRSF017184">
    <property type="entry name" value="Nnr"/>
    <property type="match status" value="1"/>
</dbReference>
<dbReference type="GO" id="GO:0046872">
    <property type="term" value="F:metal ion binding"/>
    <property type="evidence" value="ECO:0007669"/>
    <property type="project" value="UniProtKB-UniRule"/>
</dbReference>
<evidence type="ECO:0000256" key="5">
    <source>
        <dbReference type="ARBA" id="ARBA00022723"/>
    </source>
</evidence>
<evidence type="ECO:0000256" key="19">
    <source>
        <dbReference type="PIRNR" id="PIRNR017184"/>
    </source>
</evidence>
<feature type="binding site" evidence="18">
    <location>
        <position position="171"/>
    </location>
    <ligand>
        <name>K(+)</name>
        <dbReference type="ChEBI" id="CHEBI:29103"/>
    </ligand>
</feature>
<comment type="cofactor">
    <cofactor evidence="17">
        <name>Mg(2+)</name>
        <dbReference type="ChEBI" id="CHEBI:18420"/>
    </cofactor>
</comment>
<feature type="binding site" evidence="18">
    <location>
        <position position="135"/>
    </location>
    <ligand>
        <name>K(+)</name>
        <dbReference type="ChEBI" id="CHEBI:29103"/>
    </ligand>
</feature>
<dbReference type="NCBIfam" id="TIGR00197">
    <property type="entry name" value="yjeF_nterm"/>
    <property type="match status" value="1"/>
</dbReference>
<dbReference type="InterPro" id="IPR030677">
    <property type="entry name" value="Nnr"/>
</dbReference>
<dbReference type="SUPFAM" id="SSF64153">
    <property type="entry name" value="YjeF N-terminal domain-like"/>
    <property type="match status" value="1"/>
</dbReference>
<feature type="domain" description="YjeF N-terminal" evidence="21">
    <location>
        <begin position="18"/>
        <end position="225"/>
    </location>
</feature>
<feature type="binding site" evidence="17">
    <location>
        <begin position="420"/>
        <end position="424"/>
    </location>
    <ligand>
        <name>AMP</name>
        <dbReference type="ChEBI" id="CHEBI:456215"/>
    </ligand>
</feature>
<feature type="binding site" evidence="18">
    <location>
        <position position="66"/>
    </location>
    <ligand>
        <name>K(+)</name>
        <dbReference type="ChEBI" id="CHEBI:29103"/>
    </ligand>
</feature>
<dbReference type="EMBL" id="CXST01000001">
    <property type="protein sequence ID" value="CTQ42517.1"/>
    <property type="molecule type" value="Genomic_DNA"/>
</dbReference>
<evidence type="ECO:0000256" key="3">
    <source>
        <dbReference type="ARBA" id="ARBA00006001"/>
    </source>
</evidence>
<evidence type="ECO:0000313" key="22">
    <source>
        <dbReference type="EMBL" id="CTQ42517.1"/>
    </source>
</evidence>
<dbReference type="GO" id="GO:0052855">
    <property type="term" value="F:ADP-dependent NAD(P)H-hydrate dehydratase activity"/>
    <property type="evidence" value="ECO:0007669"/>
    <property type="project" value="UniProtKB-UniRule"/>
</dbReference>
<comment type="catalytic activity">
    <reaction evidence="1 18 19">
        <text>(6R)-NADHX = (6S)-NADHX</text>
        <dbReference type="Rhea" id="RHEA:32215"/>
        <dbReference type="ChEBI" id="CHEBI:64074"/>
        <dbReference type="ChEBI" id="CHEBI:64075"/>
        <dbReference type="EC" id="5.1.99.6"/>
    </reaction>
</comment>
<evidence type="ECO:0000256" key="16">
    <source>
        <dbReference type="ARBA" id="ARBA00049209"/>
    </source>
</evidence>
<dbReference type="AlphaFoldDB" id="A0A0M6XYM9"/>
<dbReference type="PANTHER" id="PTHR12592:SF0">
    <property type="entry name" value="ATP-DEPENDENT (S)-NAD(P)H-HYDRATE DEHYDRATASE"/>
    <property type="match status" value="1"/>
</dbReference>
<comment type="function">
    <text evidence="17">Catalyzes the dehydration of the S-form of NAD(P)HX at the expense of ADP, which is converted to AMP. Together with NAD(P)HX epimerase, which catalyzes the epimerization of the S- and R-forms, the enzyme allows the repair of both epimers of NAD(P)HX, a damaged form of NAD(P)H that is a result of enzymatic or heat-dependent hydration.</text>
</comment>
<evidence type="ECO:0000256" key="14">
    <source>
        <dbReference type="ARBA" id="ARBA00025153"/>
    </source>
</evidence>
<dbReference type="HAMAP" id="MF_01966">
    <property type="entry name" value="NADHX_epimerase"/>
    <property type="match status" value="1"/>
</dbReference>
<reference evidence="23" key="1">
    <citation type="submission" date="2015-07" db="EMBL/GenBank/DDBJ databases">
        <authorList>
            <person name="Rodrigo-Torres Lidia"/>
            <person name="Arahal R.David."/>
        </authorList>
    </citation>
    <scope>NUCLEOTIDE SEQUENCE [LARGE SCALE GENOMIC DNA]</scope>
    <source>
        <strain evidence="23">CECT 4801</strain>
    </source>
</reference>
<evidence type="ECO:0000256" key="11">
    <source>
        <dbReference type="ARBA" id="ARBA00023235"/>
    </source>
</evidence>
<dbReference type="InterPro" id="IPR036652">
    <property type="entry name" value="YjeF_N_dom_sf"/>
</dbReference>
<protein>
    <recommendedName>
        <fullName evidence="19">Bifunctional NAD(P)H-hydrate repair enzyme</fullName>
    </recommendedName>
    <alternativeName>
        <fullName evidence="19">Nicotinamide nucleotide repair protein</fullName>
    </alternativeName>
    <domain>
        <recommendedName>
            <fullName evidence="19">ADP-dependent (S)-NAD(P)H-hydrate dehydratase</fullName>
            <ecNumber evidence="19">4.2.1.136</ecNumber>
        </recommendedName>
        <alternativeName>
            <fullName evidence="19">ADP-dependent NAD(P)HX dehydratase</fullName>
        </alternativeName>
    </domain>
    <domain>
        <recommendedName>
            <fullName evidence="19">NAD(P)H-hydrate epimerase</fullName>
            <ecNumber evidence="19">5.1.99.6</ecNumber>
        </recommendedName>
    </domain>
</protein>
<comment type="similarity">
    <text evidence="3 19">In the N-terminal section; belongs to the NnrE/AIBP family.</text>
</comment>
<dbReference type="GO" id="GO:0046496">
    <property type="term" value="P:nicotinamide nucleotide metabolic process"/>
    <property type="evidence" value="ECO:0007669"/>
    <property type="project" value="UniProtKB-UniRule"/>
</dbReference>
<dbReference type="GO" id="GO:0005524">
    <property type="term" value="F:ATP binding"/>
    <property type="evidence" value="ECO:0007669"/>
    <property type="project" value="UniProtKB-UniRule"/>
</dbReference>
<feature type="binding site" evidence="17">
    <location>
        <position position="450"/>
    </location>
    <ligand>
        <name>(6S)-NADPHX</name>
        <dbReference type="ChEBI" id="CHEBI:64076"/>
    </ligand>
</feature>
<evidence type="ECO:0000256" key="10">
    <source>
        <dbReference type="ARBA" id="ARBA00023027"/>
    </source>
</evidence>
<dbReference type="EC" id="4.2.1.136" evidence="19"/>
<evidence type="ECO:0000313" key="23">
    <source>
        <dbReference type="Proteomes" id="UP000048926"/>
    </source>
</evidence>
<name>A0A0M6XYM9_9HYPH</name>
<dbReference type="GO" id="GO:0052856">
    <property type="term" value="F:NAD(P)HX epimerase activity"/>
    <property type="evidence" value="ECO:0007669"/>
    <property type="project" value="UniProtKB-UniRule"/>
</dbReference>
<comment type="function">
    <text evidence="18">Catalyzes the epimerization of the S- and R-forms of NAD(P)HX, a damaged form of NAD(P)H that is a result of enzymatic or heat-dependent hydration. This is a prerequisite for the S-specific NAD(P)H-hydrate dehydratase to allow the repair of both epimers of NAD(P)HX.</text>
</comment>
<comment type="function">
    <text evidence="14 19">Bifunctional enzyme that catalyzes the epimerization of the S- and R-forms of NAD(P)HX and the dehydration of the S-form of NAD(P)HX at the expense of ADP, which is converted to AMP. This allows the repair of both epimers of NAD(P)HX, a damaged form of NAD(P)H that is a result of enzymatic or heat-dependent hydration.</text>
</comment>
<comment type="similarity">
    <text evidence="17">Belongs to the NnrD/CARKD family.</text>
</comment>
<dbReference type="PROSITE" id="PS01050">
    <property type="entry name" value="YJEF_C_2"/>
    <property type="match status" value="1"/>
</dbReference>
<keyword evidence="23" id="KW-1185">Reference proteome</keyword>
<keyword evidence="7 17" id="KW-0067">ATP-binding</keyword>
<keyword evidence="12 17" id="KW-0456">Lyase</keyword>
<dbReference type="Pfam" id="PF01256">
    <property type="entry name" value="Carb_kinase"/>
    <property type="match status" value="1"/>
</dbReference>
<dbReference type="Gene3D" id="3.40.50.10260">
    <property type="entry name" value="YjeF N-terminal domain"/>
    <property type="match status" value="1"/>
</dbReference>
<evidence type="ECO:0000256" key="7">
    <source>
        <dbReference type="ARBA" id="ARBA00022840"/>
    </source>
</evidence>
<keyword evidence="10 17" id="KW-0520">NAD</keyword>
<evidence type="ECO:0000256" key="13">
    <source>
        <dbReference type="ARBA" id="ARBA00023268"/>
    </source>
</evidence>
<proteinExistence type="inferred from homology"/>
<feature type="binding site" evidence="17">
    <location>
        <position position="449"/>
    </location>
    <ligand>
        <name>AMP</name>
        <dbReference type="ChEBI" id="CHEBI:456215"/>
    </ligand>
</feature>
<feature type="binding site" evidence="18">
    <location>
        <begin position="65"/>
        <end position="69"/>
    </location>
    <ligand>
        <name>(6S)-NADPHX</name>
        <dbReference type="ChEBI" id="CHEBI:64076"/>
    </ligand>
</feature>
<comment type="catalytic activity">
    <reaction evidence="2 18 19">
        <text>(6R)-NADPHX = (6S)-NADPHX</text>
        <dbReference type="Rhea" id="RHEA:32227"/>
        <dbReference type="ChEBI" id="CHEBI:64076"/>
        <dbReference type="ChEBI" id="CHEBI:64077"/>
        <dbReference type="EC" id="5.1.99.6"/>
    </reaction>
</comment>
<sequence>MSQHGTALDYVLLTPQEMAKADRLTIEGGVPGIELMERAGQAVARAAARMVPASGRIVILCGPGNNGGDGFIAARCLAAAGYGVDVRLLKAPDALKGDALEAFRRMGLSYALAVEGDHIASDLGALLGGADLIVDALFGAGLDRALGGVAEALVKAVNKCETSVLAVDLPSGVQGADGVVCGEAVSAQETVTFFRQKPGHLLYPGRQACGRVIVAQIGIDATVLDQIAPDTFINGPELWLDHWPQVALTGHKYSKGHAVVFGGPVTATGAARLSAGAALRAGAGLVTLASPPDALLVNASHLTAVMLKKIASENGIRELLSDKRLNAVLIGPGYGVGEKTRSAVAEILDCNRASVFDADGLTSCAVDRAPFFESIRSHNAPVVLTPHEGEFARLFPELADDKLTRAREAARTSGAVVILKGPDSVVAAPDGRAAINCNAPPWLATAGSGDVLAGIVVGLLAQGVSGFEAAAMAVWLHGEAGREAGPGLVAEDLESALKPALRALVEKSDLR</sequence>
<evidence type="ECO:0000259" key="20">
    <source>
        <dbReference type="PROSITE" id="PS51383"/>
    </source>
</evidence>
<feature type="binding site" evidence="18">
    <location>
        <begin position="139"/>
        <end position="145"/>
    </location>
    <ligand>
        <name>(6S)-NADPHX</name>
        <dbReference type="ChEBI" id="CHEBI:64076"/>
    </ligand>
</feature>
<dbReference type="PROSITE" id="PS51383">
    <property type="entry name" value="YJEF_C_3"/>
    <property type="match status" value="1"/>
</dbReference>
<evidence type="ECO:0000256" key="2">
    <source>
        <dbReference type="ARBA" id="ARBA00000909"/>
    </source>
</evidence>
<feature type="domain" description="YjeF C-terminal" evidence="20">
    <location>
        <begin position="235"/>
        <end position="504"/>
    </location>
</feature>
<dbReference type="InterPro" id="IPR029056">
    <property type="entry name" value="Ribokinase-like"/>
</dbReference>
<dbReference type="Gene3D" id="3.40.1190.20">
    <property type="match status" value="1"/>
</dbReference>
<dbReference type="SUPFAM" id="SSF53613">
    <property type="entry name" value="Ribokinase-like"/>
    <property type="match status" value="1"/>
</dbReference>
<accession>A0A0M6XYM9</accession>
<dbReference type="InterPro" id="IPR004443">
    <property type="entry name" value="YjeF_N_dom"/>
</dbReference>
<evidence type="ECO:0000256" key="6">
    <source>
        <dbReference type="ARBA" id="ARBA00022741"/>
    </source>
</evidence>
<comment type="catalytic activity">
    <reaction evidence="16 17 19">
        <text>(6S)-NADPHX + ADP = AMP + phosphate + NADPH + H(+)</text>
        <dbReference type="Rhea" id="RHEA:32235"/>
        <dbReference type="ChEBI" id="CHEBI:15378"/>
        <dbReference type="ChEBI" id="CHEBI:43474"/>
        <dbReference type="ChEBI" id="CHEBI:57783"/>
        <dbReference type="ChEBI" id="CHEBI:64076"/>
        <dbReference type="ChEBI" id="CHEBI:456215"/>
        <dbReference type="ChEBI" id="CHEBI:456216"/>
        <dbReference type="EC" id="4.2.1.136"/>
    </reaction>
</comment>
<dbReference type="InterPro" id="IPR000631">
    <property type="entry name" value="CARKD"/>
</dbReference>
<keyword evidence="8 17" id="KW-0521">NADP</keyword>
<evidence type="ECO:0000256" key="4">
    <source>
        <dbReference type="ARBA" id="ARBA00009524"/>
    </source>
</evidence>
<dbReference type="HAMAP" id="MF_01965">
    <property type="entry name" value="NADHX_dehydratase"/>
    <property type="match status" value="1"/>
</dbReference>
<dbReference type="STRING" id="187304.B0E33_25415"/>
<dbReference type="Pfam" id="PF03853">
    <property type="entry name" value="YjeF_N"/>
    <property type="match status" value="1"/>
</dbReference>
<dbReference type="OrthoDB" id="9806925at2"/>
<feature type="binding site" evidence="17">
    <location>
        <position position="333"/>
    </location>
    <ligand>
        <name>(6S)-NADPHX</name>
        <dbReference type="ChEBI" id="CHEBI:64076"/>
    </ligand>
</feature>
<evidence type="ECO:0000256" key="15">
    <source>
        <dbReference type="ARBA" id="ARBA00048238"/>
    </source>
</evidence>
<comment type="catalytic activity">
    <reaction evidence="15 17 19">
        <text>(6S)-NADHX + ADP = AMP + phosphate + NADH + H(+)</text>
        <dbReference type="Rhea" id="RHEA:32223"/>
        <dbReference type="ChEBI" id="CHEBI:15378"/>
        <dbReference type="ChEBI" id="CHEBI:43474"/>
        <dbReference type="ChEBI" id="CHEBI:57945"/>
        <dbReference type="ChEBI" id="CHEBI:64074"/>
        <dbReference type="ChEBI" id="CHEBI:456215"/>
        <dbReference type="ChEBI" id="CHEBI:456216"/>
        <dbReference type="EC" id="4.2.1.136"/>
    </reaction>
</comment>
<dbReference type="PROSITE" id="PS51385">
    <property type="entry name" value="YJEF_N"/>
    <property type="match status" value="1"/>
</dbReference>
<dbReference type="GO" id="GO:0110051">
    <property type="term" value="P:metabolite repair"/>
    <property type="evidence" value="ECO:0007669"/>
    <property type="project" value="TreeGrafter"/>
</dbReference>
<comment type="cofactor">
    <cofactor evidence="18 19">
        <name>K(+)</name>
        <dbReference type="ChEBI" id="CHEBI:29103"/>
    </cofactor>
    <text evidence="18 19">Binds 1 potassium ion per subunit.</text>
</comment>
<comment type="subunit">
    <text evidence="17">Homotetramer.</text>
</comment>
<keyword evidence="11 18" id="KW-0413">Isomerase</keyword>
<comment type="similarity">
    <text evidence="4 19">In the C-terminal section; belongs to the NnrD/CARKD family.</text>
</comment>
<evidence type="ECO:0000256" key="12">
    <source>
        <dbReference type="ARBA" id="ARBA00023239"/>
    </source>
</evidence>
<evidence type="ECO:0000256" key="18">
    <source>
        <dbReference type="HAMAP-Rule" id="MF_01966"/>
    </source>
</evidence>
<feature type="binding site" evidence="17">
    <location>
        <position position="270"/>
    </location>
    <ligand>
        <name>(6S)-NADPHX</name>
        <dbReference type="ChEBI" id="CHEBI:64076"/>
    </ligand>
</feature>
<dbReference type="InterPro" id="IPR017953">
    <property type="entry name" value="Carbohydrate_kinase_pred_CS"/>
</dbReference>
<evidence type="ECO:0000256" key="17">
    <source>
        <dbReference type="HAMAP-Rule" id="MF_01965"/>
    </source>
</evidence>
<dbReference type="CDD" id="cd01171">
    <property type="entry name" value="YXKO-related"/>
    <property type="match status" value="1"/>
</dbReference>
<keyword evidence="6 17" id="KW-0547">Nucleotide-binding</keyword>